<evidence type="ECO:0000256" key="3">
    <source>
        <dbReference type="ARBA" id="ARBA00023004"/>
    </source>
</evidence>
<dbReference type="InterPro" id="IPR036909">
    <property type="entry name" value="Cyt_c-like_dom_sf"/>
</dbReference>
<comment type="caution">
    <text evidence="8">The sequence shown here is derived from an EMBL/GenBank/DDBJ whole genome shotgun (WGS) entry which is preliminary data.</text>
</comment>
<evidence type="ECO:0000313" key="9">
    <source>
        <dbReference type="Proteomes" id="UP000240009"/>
    </source>
</evidence>
<dbReference type="PROSITE" id="PS51007">
    <property type="entry name" value="CYTC"/>
    <property type="match status" value="1"/>
</dbReference>
<evidence type="ECO:0000256" key="6">
    <source>
        <dbReference type="SAM" id="SignalP"/>
    </source>
</evidence>
<feature type="region of interest" description="Disordered" evidence="5">
    <location>
        <begin position="252"/>
        <end position="275"/>
    </location>
</feature>
<name>A0A2S8G2K7_9BACT</name>
<dbReference type="Pfam" id="PF21342">
    <property type="entry name" value="SoxA-TsdA_cyt-c"/>
    <property type="match status" value="1"/>
</dbReference>
<evidence type="ECO:0000256" key="4">
    <source>
        <dbReference type="PROSITE-ProRule" id="PRU00433"/>
    </source>
</evidence>
<dbReference type="InterPro" id="IPR009056">
    <property type="entry name" value="Cyt_c-like_dom"/>
</dbReference>
<keyword evidence="6" id="KW-0732">Signal</keyword>
<organism evidence="8 9">
    <name type="scientific">Blastopirellula marina</name>
    <dbReference type="NCBI Taxonomy" id="124"/>
    <lineage>
        <taxon>Bacteria</taxon>
        <taxon>Pseudomonadati</taxon>
        <taxon>Planctomycetota</taxon>
        <taxon>Planctomycetia</taxon>
        <taxon>Pirellulales</taxon>
        <taxon>Pirellulaceae</taxon>
        <taxon>Blastopirellula</taxon>
    </lineage>
</organism>
<dbReference type="Gene3D" id="1.10.760.10">
    <property type="entry name" value="Cytochrome c-like domain"/>
    <property type="match status" value="2"/>
</dbReference>
<dbReference type="SUPFAM" id="SSF46626">
    <property type="entry name" value="Cytochrome c"/>
    <property type="match status" value="2"/>
</dbReference>
<dbReference type="Proteomes" id="UP000240009">
    <property type="component" value="Unassembled WGS sequence"/>
</dbReference>
<accession>A0A2S8G2K7</accession>
<feature type="domain" description="Cytochrome c" evidence="7">
    <location>
        <begin position="170"/>
        <end position="249"/>
    </location>
</feature>
<dbReference type="Pfam" id="PF13442">
    <property type="entry name" value="Cytochrome_CBB3"/>
    <property type="match status" value="1"/>
</dbReference>
<evidence type="ECO:0000256" key="1">
    <source>
        <dbReference type="ARBA" id="ARBA00022617"/>
    </source>
</evidence>
<keyword evidence="1 4" id="KW-0349">Heme</keyword>
<evidence type="ECO:0000259" key="7">
    <source>
        <dbReference type="PROSITE" id="PS51007"/>
    </source>
</evidence>
<dbReference type="GO" id="GO:0020037">
    <property type="term" value="F:heme binding"/>
    <property type="evidence" value="ECO:0007669"/>
    <property type="project" value="InterPro"/>
</dbReference>
<feature type="compositionally biased region" description="Basic and acidic residues" evidence="5">
    <location>
        <begin position="253"/>
        <end position="275"/>
    </location>
</feature>
<dbReference type="GO" id="GO:0009055">
    <property type="term" value="F:electron transfer activity"/>
    <property type="evidence" value="ECO:0007669"/>
    <property type="project" value="InterPro"/>
</dbReference>
<reference evidence="8 9" key="1">
    <citation type="submission" date="2018-02" db="EMBL/GenBank/DDBJ databases">
        <title>Comparative genomes isolates from brazilian mangrove.</title>
        <authorList>
            <person name="Araujo J.E."/>
            <person name="Taketani R.G."/>
            <person name="Silva M.C.P."/>
            <person name="Loureco M.V."/>
            <person name="Andreote F.D."/>
        </authorList>
    </citation>
    <scope>NUCLEOTIDE SEQUENCE [LARGE SCALE GENOMIC DNA]</scope>
    <source>
        <strain evidence="8 9">HEX-2 MGV</strain>
    </source>
</reference>
<protein>
    <submittedName>
        <fullName evidence="8">Cytochrome C</fullName>
    </submittedName>
</protein>
<sequence length="275" mass="30300">MSFCRLNLRVVLCLGIMLLGSATLHAEEQPIVPAAYPEGPLGEVVRLGELLVNETKDHPLSKPFIGNQLNCTSCHLEGGQHPDAGSFLQTATAYPAWSPRENRVITLEDRVLNCFMRSQNGVRPPNGSQVSVAITTYITWLSTGSKIQMNEQKPLGPRHVPELKVDWSKANPVQGKEDYKTYCLDCHGQEGEGTDDGPPVWGPQSYNDGAGLSRVPKLASWLKVGMPLDDPSLTEQEAADIAAYINSQQRPKFKLEEHLPPAERLGEYNHEPARP</sequence>
<dbReference type="InterPro" id="IPR051459">
    <property type="entry name" value="Cytochrome_c-type_DH"/>
</dbReference>
<feature type="chain" id="PRO_5015646060" evidence="6">
    <location>
        <begin position="27"/>
        <end position="275"/>
    </location>
</feature>
<evidence type="ECO:0000256" key="5">
    <source>
        <dbReference type="SAM" id="MobiDB-lite"/>
    </source>
</evidence>
<evidence type="ECO:0000313" key="8">
    <source>
        <dbReference type="EMBL" id="PQO38676.1"/>
    </source>
</evidence>
<dbReference type="PANTHER" id="PTHR35008">
    <property type="entry name" value="BLL4482 PROTEIN-RELATED"/>
    <property type="match status" value="1"/>
</dbReference>
<gene>
    <name evidence="8" type="ORF">C5Y96_01980</name>
</gene>
<dbReference type="EMBL" id="PUIA01000016">
    <property type="protein sequence ID" value="PQO38676.1"/>
    <property type="molecule type" value="Genomic_DNA"/>
</dbReference>
<dbReference type="GO" id="GO:0046872">
    <property type="term" value="F:metal ion binding"/>
    <property type="evidence" value="ECO:0007669"/>
    <property type="project" value="UniProtKB-KW"/>
</dbReference>
<dbReference type="AlphaFoldDB" id="A0A2S8G2K7"/>
<evidence type="ECO:0000256" key="2">
    <source>
        <dbReference type="ARBA" id="ARBA00022723"/>
    </source>
</evidence>
<dbReference type="PANTHER" id="PTHR35008:SF4">
    <property type="entry name" value="BLL4482 PROTEIN"/>
    <property type="match status" value="1"/>
</dbReference>
<dbReference type="OrthoDB" id="9779283at2"/>
<feature type="signal peptide" evidence="6">
    <location>
        <begin position="1"/>
        <end position="26"/>
    </location>
</feature>
<proteinExistence type="predicted"/>
<keyword evidence="2 4" id="KW-0479">Metal-binding</keyword>
<keyword evidence="3 4" id="KW-0408">Iron</keyword>